<feature type="transmembrane region" description="Helical" evidence="6">
    <location>
        <begin position="128"/>
        <end position="148"/>
    </location>
</feature>
<keyword evidence="10" id="KW-1185">Reference proteome</keyword>
<comment type="caution">
    <text evidence="9">The sequence shown here is derived from an EMBL/GenBank/DDBJ whole genome shotgun (WGS) entry which is preliminary data.</text>
</comment>
<dbReference type="Pfam" id="PF00359">
    <property type="entry name" value="PTS_EIIA_2"/>
    <property type="match status" value="1"/>
</dbReference>
<dbReference type="GO" id="GO:0008324">
    <property type="term" value="F:monoatomic cation transmembrane transporter activity"/>
    <property type="evidence" value="ECO:0007669"/>
    <property type="project" value="InterPro"/>
</dbReference>
<dbReference type="Pfam" id="PF13520">
    <property type="entry name" value="AA_permease_2"/>
    <property type="match status" value="1"/>
</dbReference>
<reference evidence="9 10" key="1">
    <citation type="submission" date="2020-02" db="EMBL/GenBank/DDBJ databases">
        <title>Balneolaceae bacterium YR4-1, complete genome.</title>
        <authorList>
            <person name="Li Y."/>
            <person name="Wu S."/>
        </authorList>
    </citation>
    <scope>NUCLEOTIDE SEQUENCE [LARGE SCALE GENOMIC DNA]</scope>
    <source>
        <strain evidence="9 10">YR4-1</strain>
    </source>
</reference>
<comment type="subcellular location">
    <subcellularLocation>
        <location evidence="1">Cell membrane</location>
        <topology evidence="1">Multi-pass membrane protein</topology>
    </subcellularLocation>
</comment>
<dbReference type="Gene3D" id="1.20.1740.10">
    <property type="entry name" value="Amino acid/polyamine transporter I"/>
    <property type="match status" value="1"/>
</dbReference>
<organism evidence="9 10">
    <name type="scientific">Halalkalibaculum roseum</name>
    <dbReference type="NCBI Taxonomy" id="2709311"/>
    <lineage>
        <taxon>Bacteria</taxon>
        <taxon>Pseudomonadati</taxon>
        <taxon>Balneolota</taxon>
        <taxon>Balneolia</taxon>
        <taxon>Balneolales</taxon>
        <taxon>Balneolaceae</taxon>
        <taxon>Halalkalibaculum</taxon>
    </lineage>
</organism>
<evidence type="ECO:0000256" key="1">
    <source>
        <dbReference type="ARBA" id="ARBA00004651"/>
    </source>
</evidence>
<evidence type="ECO:0000256" key="2">
    <source>
        <dbReference type="ARBA" id="ARBA00022475"/>
    </source>
</evidence>
<sequence>MFSSGLFLLPGIAAGETGPSVFLAYLVSGILVIPTMLSKAELATAFPRAGGSYYIIDRSLGPLMGSIGGFGSWFSLVFKSAFALIGMGAYISIFFEVPITPVAITLTIAFGALNIFGAKETSRLQNILVITLITIMAFYLVQGFSYVFSIGFLDVHREQFTPFFTNGIQGFFGTVGMVFVSYAGLTKVVSVAEEVENPDRDIPRGMFLSIITAIAVYVGGVYLMTAVLEPSAFREDLTPVATAGEIFLTWLPGDVGLLLVVIAAIAAFASTGNAGIMSASRFPLAMARDKLVHSKLAEIGKFNTPTVSILATAGMMIVLLLVFNVEEVAKLASAFKLLLFGLLNLAVVVMRESQIQEYDPGYVSPFYPWIQIVGMLTSGVLIFEMGMVSIVFTAAITILSVAWYYYYAYGKIDRHGAIYHVHERLGQFKDRGLEHEMRHIMQEKGLREEDPYELVVSKAGVLDVKDSHTSYEEIIKKASQDLCMKLQVDQERLMKEFSSMSDFGAIPIGEGAALNHTRLDVKAEPELFIVRIKNGITLADKYKNKTALQEDENGKLYAIFFLVSSEGNATQHLRFLAHMAEIIDQDNFLDRWLSAQNEGELREILLRDERFINITVRPDNGTKVMIGKKIHDIKLPGESLIAIIKREGVIRIPHGNTIIQEGDELSIIGEVDDIKKVKELKQN</sequence>
<dbReference type="Gene3D" id="3.30.70.1450">
    <property type="entry name" value="Regulator of K+ conductance, C-terminal domain"/>
    <property type="match status" value="1"/>
</dbReference>
<evidence type="ECO:0000259" key="8">
    <source>
        <dbReference type="PROSITE" id="PS51202"/>
    </source>
</evidence>
<dbReference type="PROSITE" id="PS51094">
    <property type="entry name" value="PTS_EIIA_TYPE_2"/>
    <property type="match status" value="1"/>
</dbReference>
<dbReference type="InterPro" id="IPR036721">
    <property type="entry name" value="RCK_C_sf"/>
</dbReference>
<dbReference type="InterPro" id="IPR006037">
    <property type="entry name" value="RCK_C"/>
</dbReference>
<proteinExistence type="predicted"/>
<feature type="transmembrane region" description="Helical" evidence="6">
    <location>
        <begin position="389"/>
        <end position="407"/>
    </location>
</feature>
<dbReference type="Proteomes" id="UP000473278">
    <property type="component" value="Unassembled WGS sequence"/>
</dbReference>
<dbReference type="GO" id="GO:0006813">
    <property type="term" value="P:potassium ion transport"/>
    <property type="evidence" value="ECO:0007669"/>
    <property type="project" value="InterPro"/>
</dbReference>
<dbReference type="SUPFAM" id="SSF116726">
    <property type="entry name" value="TrkA C-terminal domain-like"/>
    <property type="match status" value="1"/>
</dbReference>
<evidence type="ECO:0000259" key="7">
    <source>
        <dbReference type="PROSITE" id="PS51094"/>
    </source>
</evidence>
<dbReference type="PROSITE" id="PS51202">
    <property type="entry name" value="RCK_C"/>
    <property type="match status" value="1"/>
</dbReference>
<evidence type="ECO:0000256" key="6">
    <source>
        <dbReference type="SAM" id="Phobius"/>
    </source>
</evidence>
<evidence type="ECO:0000313" key="9">
    <source>
        <dbReference type="EMBL" id="NGP78036.1"/>
    </source>
</evidence>
<dbReference type="EMBL" id="JAALLT010000005">
    <property type="protein sequence ID" value="NGP78036.1"/>
    <property type="molecule type" value="Genomic_DNA"/>
</dbReference>
<feature type="transmembrane region" description="Helical" evidence="6">
    <location>
        <begin position="305"/>
        <end position="325"/>
    </location>
</feature>
<dbReference type="InterPro" id="IPR002178">
    <property type="entry name" value="PTS_EIIA_type-2_dom"/>
</dbReference>
<evidence type="ECO:0000313" key="10">
    <source>
        <dbReference type="Proteomes" id="UP000473278"/>
    </source>
</evidence>
<dbReference type="InterPro" id="IPR002293">
    <property type="entry name" value="AA/rel_permease1"/>
</dbReference>
<feature type="transmembrane region" description="Helical" evidence="6">
    <location>
        <begin position="257"/>
        <end position="284"/>
    </location>
</feature>
<keyword evidence="5 6" id="KW-0472">Membrane</keyword>
<dbReference type="PANTHER" id="PTHR42770">
    <property type="entry name" value="AMINO ACID TRANSPORTER-RELATED"/>
    <property type="match status" value="1"/>
</dbReference>
<name>A0A6M1T1P5_9BACT</name>
<feature type="transmembrane region" description="Helical" evidence="6">
    <location>
        <begin position="331"/>
        <end position="350"/>
    </location>
</feature>
<gene>
    <name evidence="9" type="ORF">G3570_15410</name>
</gene>
<feature type="domain" description="PTS EIIA type-2" evidence="7">
    <location>
        <begin position="453"/>
        <end position="608"/>
    </location>
</feature>
<accession>A0A6M1T1P5</accession>
<feature type="transmembrane region" description="Helical" evidence="6">
    <location>
        <begin position="99"/>
        <end position="116"/>
    </location>
</feature>
<dbReference type="SUPFAM" id="SSF55804">
    <property type="entry name" value="Phoshotransferase/anion transport protein"/>
    <property type="match status" value="1"/>
</dbReference>
<feature type="transmembrane region" description="Helical" evidence="6">
    <location>
        <begin position="206"/>
        <end position="228"/>
    </location>
</feature>
<keyword evidence="4 6" id="KW-1133">Transmembrane helix</keyword>
<evidence type="ECO:0000256" key="4">
    <source>
        <dbReference type="ARBA" id="ARBA00022989"/>
    </source>
</evidence>
<dbReference type="InterPro" id="IPR050367">
    <property type="entry name" value="APC_superfamily"/>
</dbReference>
<dbReference type="AlphaFoldDB" id="A0A6M1T1P5"/>
<feature type="domain" description="RCK C-terminal" evidence="8">
    <location>
        <begin position="599"/>
        <end position="683"/>
    </location>
</feature>
<dbReference type="Pfam" id="PF02080">
    <property type="entry name" value="TrkA_C"/>
    <property type="match status" value="1"/>
</dbReference>
<feature type="transmembrane region" description="Helical" evidence="6">
    <location>
        <begin position="362"/>
        <end position="383"/>
    </location>
</feature>
<feature type="transmembrane region" description="Helical" evidence="6">
    <location>
        <begin position="23"/>
        <end position="46"/>
    </location>
</feature>
<dbReference type="GO" id="GO:0005886">
    <property type="term" value="C:plasma membrane"/>
    <property type="evidence" value="ECO:0007669"/>
    <property type="project" value="UniProtKB-SubCell"/>
</dbReference>
<dbReference type="InterPro" id="IPR016152">
    <property type="entry name" value="PTrfase/Anion_transptr"/>
</dbReference>
<dbReference type="Gene3D" id="3.40.930.10">
    <property type="entry name" value="Mannitol-specific EII, Chain A"/>
    <property type="match status" value="1"/>
</dbReference>
<keyword evidence="3 6" id="KW-0812">Transmembrane</keyword>
<evidence type="ECO:0000256" key="5">
    <source>
        <dbReference type="ARBA" id="ARBA00023136"/>
    </source>
</evidence>
<dbReference type="PANTHER" id="PTHR42770:SF11">
    <property type="entry name" value="INNER MEMBRANE TRANSPORT PROTEIN YBAT"/>
    <property type="match status" value="1"/>
</dbReference>
<keyword evidence="2" id="KW-1003">Cell membrane</keyword>
<protein>
    <submittedName>
        <fullName evidence="9">Amino acid permease</fullName>
    </submittedName>
</protein>
<feature type="transmembrane region" description="Helical" evidence="6">
    <location>
        <begin position="168"/>
        <end position="185"/>
    </location>
</feature>
<evidence type="ECO:0000256" key="3">
    <source>
        <dbReference type="ARBA" id="ARBA00022692"/>
    </source>
</evidence>